<reference evidence="1 2" key="1">
    <citation type="submission" date="2021-02" db="EMBL/GenBank/DDBJ databases">
        <title>Lactate utilizing bacteria of the human gut.</title>
        <authorList>
            <person name="Sheridan P.O."/>
        </authorList>
    </citation>
    <scope>NUCLEOTIDE SEQUENCE [LARGE SCALE GENOMIC DNA]</scope>
    <source>
        <strain evidence="1 2">HTF-83D</strain>
    </source>
</reference>
<sequence>MIEIIRNWKKKRQDHKQAEHEKLLVELAEMVDKRRAELLQREREG</sequence>
<keyword evidence="2" id="KW-1185">Reference proteome</keyword>
<comment type="caution">
    <text evidence="1">The sequence shown here is derived from an EMBL/GenBank/DDBJ whole genome shotgun (WGS) entry which is preliminary data.</text>
</comment>
<gene>
    <name evidence="1" type="ORF">JYQ75_03230</name>
</gene>
<organism evidence="1 2">
    <name type="scientific">Anaerobutyricum soehngenii</name>
    <dbReference type="NCBI Taxonomy" id="105843"/>
    <lineage>
        <taxon>Bacteria</taxon>
        <taxon>Bacillati</taxon>
        <taxon>Bacillota</taxon>
        <taxon>Clostridia</taxon>
        <taxon>Lachnospirales</taxon>
        <taxon>Lachnospiraceae</taxon>
        <taxon>Anaerobutyricum</taxon>
    </lineage>
</organism>
<dbReference type="EMBL" id="JAFIQO010000102">
    <property type="protein sequence ID" value="MBP0056418.1"/>
    <property type="molecule type" value="Genomic_DNA"/>
</dbReference>
<proteinExistence type="predicted"/>
<dbReference type="Proteomes" id="UP001315001">
    <property type="component" value="Unassembled WGS sequence"/>
</dbReference>
<name>A0ABS3ZGI5_9FIRM</name>
<accession>A0ABS3ZGI5</accession>
<dbReference type="RefSeq" id="WP_209293106.1">
    <property type="nucleotide sequence ID" value="NZ_JAFIQO010000102.1"/>
</dbReference>
<evidence type="ECO:0000313" key="1">
    <source>
        <dbReference type="EMBL" id="MBP0056418.1"/>
    </source>
</evidence>
<protein>
    <submittedName>
        <fullName evidence="1">Uncharacterized protein</fullName>
    </submittedName>
</protein>
<evidence type="ECO:0000313" key="2">
    <source>
        <dbReference type="Proteomes" id="UP001315001"/>
    </source>
</evidence>